<dbReference type="GO" id="GO:1990362">
    <property type="term" value="F:butanol dehydrogenase (NAD+) activity"/>
    <property type="evidence" value="ECO:0007669"/>
    <property type="project" value="InterPro"/>
</dbReference>
<evidence type="ECO:0000259" key="2">
    <source>
        <dbReference type="Pfam" id="PF00465"/>
    </source>
</evidence>
<dbReference type="STRING" id="592026.GCWU0000282_001987"/>
<dbReference type="EMBL" id="ACIL03000013">
    <property type="protein sequence ID" value="ESL03113.1"/>
    <property type="molecule type" value="Genomic_DNA"/>
</dbReference>
<dbReference type="OrthoDB" id="9801156at2"/>
<proteinExistence type="predicted"/>
<dbReference type="GO" id="GO:0046872">
    <property type="term" value="F:metal ion binding"/>
    <property type="evidence" value="ECO:0007669"/>
    <property type="project" value="InterPro"/>
</dbReference>
<dbReference type="InterPro" id="IPR056798">
    <property type="entry name" value="ADH_Fe_C"/>
</dbReference>
<evidence type="ECO:0000313" key="4">
    <source>
        <dbReference type="EMBL" id="ESL03113.1"/>
    </source>
</evidence>
<dbReference type="Pfam" id="PF00465">
    <property type="entry name" value="Fe-ADH"/>
    <property type="match status" value="1"/>
</dbReference>
<dbReference type="Pfam" id="PF25137">
    <property type="entry name" value="ADH_Fe_C"/>
    <property type="match status" value="1"/>
</dbReference>
<feature type="domain" description="Fe-containing alcohol dehydrogenase-like C-terminal" evidence="3">
    <location>
        <begin position="196"/>
        <end position="398"/>
    </location>
</feature>
<dbReference type="FunFam" id="3.40.50.1970:FF:000003">
    <property type="entry name" value="Alcohol dehydrogenase, iron-containing"/>
    <property type="match status" value="1"/>
</dbReference>
<keyword evidence="5" id="KW-1185">Reference proteome</keyword>
<evidence type="ECO:0000256" key="1">
    <source>
        <dbReference type="ARBA" id="ARBA00023002"/>
    </source>
</evidence>
<dbReference type="Proteomes" id="UP000018227">
    <property type="component" value="Unassembled WGS sequence"/>
</dbReference>
<feature type="domain" description="Alcohol dehydrogenase iron-type/glycerol dehydrogenase GldA" evidence="2">
    <location>
        <begin position="9"/>
        <end position="181"/>
    </location>
</feature>
<keyword evidence="1" id="KW-0560">Oxidoreductase</keyword>
<dbReference type="Gene3D" id="1.20.1090.10">
    <property type="entry name" value="Dehydroquinate synthase-like - alpha domain"/>
    <property type="match status" value="1"/>
</dbReference>
<dbReference type="CDD" id="cd08187">
    <property type="entry name" value="BDH"/>
    <property type="match status" value="1"/>
</dbReference>
<dbReference type="InterPro" id="IPR001670">
    <property type="entry name" value="ADH_Fe/GldA"/>
</dbReference>
<dbReference type="AlphaFoldDB" id="V2Y2D3"/>
<evidence type="ECO:0000259" key="3">
    <source>
        <dbReference type="Pfam" id="PF25137"/>
    </source>
</evidence>
<dbReference type="eggNOG" id="COG1979">
    <property type="taxonomic scope" value="Bacteria"/>
</dbReference>
<sequence>MLKFEYCSPTKIVFGKDTEGRAAELVKEFGGTKVVIVYGGKSVTENGLLKKVEENLSAGGLNFISVGGVVPNPVLSKVREIIKSGVEFGADFVLAVGGGSVIDTAKAAAHGIASPETDVWDYWAGRAKVKKSLNIGSILTISAAGSETSNSSVITNDEEDKPTKRGITTEFNRPKFALMNPELTMTLPKGQIGAGVADIFMHTSERFFTNIQGNHLTDEIALGLIRNIMKYGVTGYNTPTDYEAMSEIMWSGSVSHIGLTGLGAKGDTTRDGDWSCHQLGMAISAIYDSTHGATLTAVWGSWARYVLEADVARFADYAKRVFGLEGEDKTVALEGIEKTEEFFKKIEMPLTLTKLLGHKPSEEEIVSLVRECTYNYSRKIGSIKVLDQDDIRRIYEMAV</sequence>
<dbReference type="HOGENOM" id="CLU_007207_0_4_9"/>
<dbReference type="PANTHER" id="PTHR43633:SF1">
    <property type="entry name" value="ALCOHOL DEHYDROGENASE YQHD"/>
    <property type="match status" value="1"/>
</dbReference>
<dbReference type="SUPFAM" id="SSF56796">
    <property type="entry name" value="Dehydroquinate synthase-like"/>
    <property type="match status" value="1"/>
</dbReference>
<dbReference type="InterPro" id="IPR044731">
    <property type="entry name" value="BDH-like"/>
</dbReference>
<dbReference type="GO" id="GO:0005829">
    <property type="term" value="C:cytosol"/>
    <property type="evidence" value="ECO:0007669"/>
    <property type="project" value="TreeGrafter"/>
</dbReference>
<gene>
    <name evidence="4" type="ORF">GCWU0000282_001987</name>
</gene>
<reference evidence="4 5" key="1">
    <citation type="submission" date="2013-06" db="EMBL/GenBank/DDBJ databases">
        <authorList>
            <person name="Weinstock G."/>
            <person name="Sodergren E."/>
            <person name="Clifton S."/>
            <person name="Fulton L."/>
            <person name="Fulton B."/>
            <person name="Courtney L."/>
            <person name="Fronick C."/>
            <person name="Harrison M."/>
            <person name="Strong C."/>
            <person name="Farmer C."/>
            <person name="Delahaunty K."/>
            <person name="Markovic C."/>
            <person name="Hall O."/>
            <person name="Minx P."/>
            <person name="Tomlinson C."/>
            <person name="Mitreva M."/>
            <person name="Nelson J."/>
            <person name="Hou S."/>
            <person name="Wollam A."/>
            <person name="Pepin K.H."/>
            <person name="Johnson M."/>
            <person name="Bhonagiri V."/>
            <person name="Nash W.E."/>
            <person name="Warren W."/>
            <person name="Chinwalla A."/>
            <person name="Mardis E.R."/>
            <person name="Wilson R.K."/>
        </authorList>
    </citation>
    <scope>NUCLEOTIDE SEQUENCE [LARGE SCALE GENOMIC DNA]</scope>
    <source>
        <strain evidence="4 5">ATCC 51271</strain>
    </source>
</reference>
<dbReference type="GO" id="GO:0008106">
    <property type="term" value="F:alcohol dehydrogenase (NADP+) activity"/>
    <property type="evidence" value="ECO:0007669"/>
    <property type="project" value="TreeGrafter"/>
</dbReference>
<comment type="caution">
    <text evidence="4">The sequence shown here is derived from an EMBL/GenBank/DDBJ whole genome shotgun (WGS) entry which is preliminary data.</text>
</comment>
<evidence type="ECO:0000313" key="5">
    <source>
        <dbReference type="Proteomes" id="UP000018227"/>
    </source>
</evidence>
<accession>V2Y2D3</accession>
<organism evidence="4 5">
    <name type="scientific">Catonella morbi ATCC 51271</name>
    <dbReference type="NCBI Taxonomy" id="592026"/>
    <lineage>
        <taxon>Bacteria</taxon>
        <taxon>Bacillati</taxon>
        <taxon>Bacillota</taxon>
        <taxon>Clostridia</taxon>
        <taxon>Lachnospirales</taxon>
        <taxon>Lachnospiraceae</taxon>
        <taxon>Catonella</taxon>
    </lineage>
</organism>
<dbReference type="RefSeq" id="WP_023354855.1">
    <property type="nucleotide sequence ID" value="NZ_KI535368.1"/>
</dbReference>
<protein>
    <submittedName>
        <fullName evidence="4">Putative NADH-dependent butanol dehydrogenase A</fullName>
    </submittedName>
</protein>
<name>V2Y2D3_9FIRM</name>
<dbReference type="Gene3D" id="3.40.50.1970">
    <property type="match status" value="1"/>
</dbReference>
<dbReference type="GO" id="GO:1990002">
    <property type="term" value="F:methylglyoxal reductase (NADPH) (acetol producing) activity"/>
    <property type="evidence" value="ECO:0007669"/>
    <property type="project" value="TreeGrafter"/>
</dbReference>
<dbReference type="PANTHER" id="PTHR43633">
    <property type="entry name" value="ALCOHOL DEHYDROGENASE YQHD"/>
    <property type="match status" value="1"/>
</dbReference>